<feature type="region of interest" description="Disordered" evidence="9">
    <location>
        <begin position="749"/>
        <end position="771"/>
    </location>
</feature>
<reference evidence="13 14" key="1">
    <citation type="submission" date="2024-02" db="EMBL/GenBank/DDBJ databases">
        <authorList>
            <person name="Daric V."/>
            <person name="Darras S."/>
        </authorList>
    </citation>
    <scope>NUCLEOTIDE SEQUENCE [LARGE SCALE GENOMIC DNA]</scope>
</reference>
<evidence type="ECO:0000256" key="2">
    <source>
        <dbReference type="ARBA" id="ARBA00022614"/>
    </source>
</evidence>
<evidence type="ECO:0000313" key="13">
    <source>
        <dbReference type="EMBL" id="CAK8697879.1"/>
    </source>
</evidence>
<evidence type="ECO:0000256" key="5">
    <source>
        <dbReference type="ARBA" id="ARBA00022989"/>
    </source>
</evidence>
<dbReference type="EMBL" id="CAWYQH010000174">
    <property type="protein sequence ID" value="CAK8697879.1"/>
    <property type="molecule type" value="Genomic_DNA"/>
</dbReference>
<dbReference type="PANTHER" id="PTHR24372">
    <property type="entry name" value="GLYCOPROTEIN HORMONE RECEPTOR"/>
    <property type="match status" value="1"/>
</dbReference>
<evidence type="ECO:0000256" key="9">
    <source>
        <dbReference type="SAM" id="MobiDB-lite"/>
    </source>
</evidence>
<keyword evidence="7 8" id="KW-1015">Disulfide bond</keyword>
<dbReference type="InterPro" id="IPR017452">
    <property type="entry name" value="GPCR_Rhodpsn_7TM"/>
</dbReference>
<dbReference type="InterPro" id="IPR023415">
    <property type="entry name" value="LDLR_class-A_CS"/>
</dbReference>
<keyword evidence="4" id="KW-0677">Repeat</keyword>
<dbReference type="PRINTS" id="PR00261">
    <property type="entry name" value="LDLRECEPTOR"/>
</dbReference>
<feature type="disulfide bond" evidence="8">
    <location>
        <begin position="147"/>
        <end position="162"/>
    </location>
</feature>
<keyword evidence="5 10" id="KW-1133">Transmembrane helix</keyword>
<feature type="signal peptide" evidence="11">
    <location>
        <begin position="1"/>
        <end position="20"/>
    </location>
</feature>
<keyword evidence="2" id="KW-0433">Leucine-rich repeat</keyword>
<dbReference type="PROSITE" id="PS50262">
    <property type="entry name" value="G_PROTEIN_RECEP_F1_2"/>
    <property type="match status" value="1"/>
</dbReference>
<evidence type="ECO:0000256" key="6">
    <source>
        <dbReference type="ARBA" id="ARBA00023136"/>
    </source>
</evidence>
<comment type="caution">
    <text evidence="8">Lacks conserved residue(s) required for the propagation of feature annotation.</text>
</comment>
<dbReference type="Gene3D" id="1.20.1070.10">
    <property type="entry name" value="Rhodopsin 7-helix transmembrane proteins"/>
    <property type="match status" value="1"/>
</dbReference>
<evidence type="ECO:0000256" key="8">
    <source>
        <dbReference type="PROSITE-ProRule" id="PRU00124"/>
    </source>
</evidence>
<feature type="transmembrane region" description="Helical" evidence="10">
    <location>
        <begin position="409"/>
        <end position="432"/>
    </location>
</feature>
<dbReference type="Pfam" id="PF00001">
    <property type="entry name" value="7tm_1"/>
    <property type="match status" value="2"/>
</dbReference>
<dbReference type="SMART" id="SM00192">
    <property type="entry name" value="LDLa"/>
    <property type="match status" value="3"/>
</dbReference>
<dbReference type="PROSITE" id="PS01209">
    <property type="entry name" value="LDLRA_1"/>
    <property type="match status" value="1"/>
</dbReference>
<evidence type="ECO:0000259" key="12">
    <source>
        <dbReference type="PROSITE" id="PS50262"/>
    </source>
</evidence>
<feature type="transmembrane region" description="Helical" evidence="10">
    <location>
        <begin position="712"/>
        <end position="737"/>
    </location>
</feature>
<keyword evidence="14" id="KW-1185">Reference proteome</keyword>
<dbReference type="Gene3D" id="4.10.400.10">
    <property type="entry name" value="Low-density Lipoprotein Receptor"/>
    <property type="match status" value="2"/>
</dbReference>
<dbReference type="PANTHER" id="PTHR24372:SF77">
    <property type="entry name" value="G-PROTEIN COUPLED RECEPTORS FAMILY 1 PROFILE DOMAIN-CONTAINING PROTEIN"/>
    <property type="match status" value="1"/>
</dbReference>
<dbReference type="Proteomes" id="UP001642483">
    <property type="component" value="Unassembled WGS sequence"/>
</dbReference>
<feature type="transmembrane region" description="Helical" evidence="10">
    <location>
        <begin position="595"/>
        <end position="616"/>
    </location>
</feature>
<dbReference type="InterPro" id="IPR000276">
    <property type="entry name" value="GPCR_Rhodpsn"/>
</dbReference>
<evidence type="ECO:0000256" key="7">
    <source>
        <dbReference type="ARBA" id="ARBA00023157"/>
    </source>
</evidence>
<feature type="chain" id="PRO_5045903444" description="G-protein coupled receptors family 1 profile domain-containing protein" evidence="11">
    <location>
        <begin position="21"/>
        <end position="968"/>
    </location>
</feature>
<feature type="disulfide bond" evidence="8">
    <location>
        <begin position="52"/>
        <end position="67"/>
    </location>
</feature>
<dbReference type="CDD" id="cd00112">
    <property type="entry name" value="LDLa"/>
    <property type="match status" value="3"/>
</dbReference>
<dbReference type="SUPFAM" id="SSF81321">
    <property type="entry name" value="Family A G protein-coupled receptor-like"/>
    <property type="match status" value="1"/>
</dbReference>
<name>A0ABP0H4D6_CLALP</name>
<evidence type="ECO:0000256" key="1">
    <source>
        <dbReference type="ARBA" id="ARBA00004370"/>
    </source>
</evidence>
<evidence type="ECO:0000256" key="10">
    <source>
        <dbReference type="SAM" id="Phobius"/>
    </source>
</evidence>
<keyword evidence="3 10" id="KW-0812">Transmembrane</keyword>
<accession>A0ABP0H4D6</accession>
<dbReference type="PROSITE" id="PS50068">
    <property type="entry name" value="LDLRA_2"/>
    <property type="match status" value="2"/>
</dbReference>
<feature type="transmembrane region" description="Helical" evidence="10">
    <location>
        <begin position="818"/>
        <end position="842"/>
    </location>
</feature>
<protein>
    <recommendedName>
        <fullName evidence="12">G-protein coupled receptors family 1 profile domain-containing protein</fullName>
    </recommendedName>
</protein>
<keyword evidence="6 10" id="KW-0472">Membrane</keyword>
<feature type="transmembrane region" description="Helical" evidence="10">
    <location>
        <begin position="505"/>
        <end position="530"/>
    </location>
</feature>
<evidence type="ECO:0000256" key="4">
    <source>
        <dbReference type="ARBA" id="ARBA00022737"/>
    </source>
</evidence>
<comment type="caution">
    <text evidence="13">The sequence shown here is derived from an EMBL/GenBank/DDBJ whole genome shotgun (WGS) entry which is preliminary data.</text>
</comment>
<gene>
    <name evidence="13" type="ORF">CVLEPA_LOCUS31367</name>
</gene>
<feature type="transmembrane region" description="Helical" evidence="10">
    <location>
        <begin position="848"/>
        <end position="869"/>
    </location>
</feature>
<feature type="compositionally biased region" description="Polar residues" evidence="9">
    <location>
        <begin position="749"/>
        <end position="765"/>
    </location>
</feature>
<evidence type="ECO:0000256" key="11">
    <source>
        <dbReference type="SAM" id="SignalP"/>
    </source>
</evidence>
<proteinExistence type="predicted"/>
<sequence length="968" mass="108622">MFKMLLKIAIFCLSFRTSMGRKAIEYECEKNTTCFKCLNSRDAAKLSREQICDGKFDCKDLSDEFLCPDKRLKYDSRLQYALASLRTGMDLLDQDSAVELTHRMCVPYCTLASVLRACNFCPPGQFQCPRNVEEGQTCTCVKKEDICDGKVDCPEGEDENFCGVGMKPDDTYSGGLNQDSTDVDLEYSNNDTTATGNKSQVVTDNSTSLPNEKILDNKLQSLAKFRIRCSVIEEMSNFNNRRNGFASLRSWSAPHELRRVVRSSGPFSSSSLFSNFEHLGNSENQSVILSWMSHNRRGEPPPIQKYIIRFILGDLNKTDDIFFESGEPLPENHETVSIDELCDGVIQCSSLSDEILCPGKFYCENREPFYIDKMKIMDGQADCSDGSDEWPLAGGHNSVASRYNLIGDWILQVLVWVMAVTALIGNTVVIWSTITELIKLNRVATASAILQKRKCSSVKDTLTNGVMKRLSGITTISDVHSSRKIAPLGNTTGTRRLIKIWNSLLVLNLASADLLMGIYLLWLAVMTAIYEGQNNVNEQYWNYDRQWRTSDTCNILGVILLTSSQTSVYTLVALTTLRLYTVLKPFSCHKLRFRYLILVCSVTWLVAICFAVIPILPMTKDPFIKAAWVPFPQFHPPDINRTLAVNLVTGIAYITNTNITEKSFMDFSTWDKMVEFLKVAAPDHSDWKYYGYYSADSVCMPQIFVSPTEDRIWGYTLTVIGINFLSVVYIASAYAIISYKSTIQQKPAKQRRVTVTENDENSANPEQIEKSPEISCKRTSIFNRAEQVRKRLADAQKRKRKEKLRQSKNSASEMQKRIALLVATDCACWVPICVMSFISAAGYEIPDAAYAITAIGLLPINSALNPLLYSRFMRSLWSRGWSSVRVRIASSFSVTSVADVSISSSASPTSKCPNASFSAFEDSAVSKVYTTPVQSFAEKNLHLDYAASIRVDDIKIQLPNIVQASNKN</sequence>
<organism evidence="13 14">
    <name type="scientific">Clavelina lepadiformis</name>
    <name type="common">Light-bulb sea squirt</name>
    <name type="synonym">Ascidia lepadiformis</name>
    <dbReference type="NCBI Taxonomy" id="159417"/>
    <lineage>
        <taxon>Eukaryota</taxon>
        <taxon>Metazoa</taxon>
        <taxon>Chordata</taxon>
        <taxon>Tunicata</taxon>
        <taxon>Ascidiacea</taxon>
        <taxon>Aplousobranchia</taxon>
        <taxon>Clavelinidae</taxon>
        <taxon>Clavelina</taxon>
    </lineage>
</organism>
<evidence type="ECO:0000256" key="3">
    <source>
        <dbReference type="ARBA" id="ARBA00022692"/>
    </source>
</evidence>
<evidence type="ECO:0000313" key="14">
    <source>
        <dbReference type="Proteomes" id="UP001642483"/>
    </source>
</evidence>
<comment type="subcellular location">
    <subcellularLocation>
        <location evidence="1">Membrane</location>
    </subcellularLocation>
</comment>
<dbReference type="InterPro" id="IPR002172">
    <property type="entry name" value="LDrepeatLR_classA_rpt"/>
</dbReference>
<dbReference type="InterPro" id="IPR036055">
    <property type="entry name" value="LDL_receptor-like_sf"/>
</dbReference>
<dbReference type="SUPFAM" id="SSF57424">
    <property type="entry name" value="LDL receptor-like module"/>
    <property type="match status" value="2"/>
</dbReference>
<feature type="domain" description="G-protein coupled receptors family 1 profile" evidence="12">
    <location>
        <begin position="483"/>
        <end position="869"/>
    </location>
</feature>
<keyword evidence="11" id="KW-0732">Signal</keyword>